<feature type="compositionally biased region" description="Polar residues" evidence="1">
    <location>
        <begin position="335"/>
        <end position="346"/>
    </location>
</feature>
<dbReference type="InterPro" id="IPR040256">
    <property type="entry name" value="At4g02000-like"/>
</dbReference>
<gene>
    <name evidence="2" type="ORF">Tco_0769465</name>
</gene>
<name>A0ABQ4Z9G7_9ASTR</name>
<sequence length="385" mass="42532">MENNVDRSKHDALNKLDGVAEGLLERIRRSRALEGGVLIATGHADSSSKQQGGPNANEPMADANIVGASMDASDTNSLTNATKQAAGPKVNTSFASVIKSNQNKVVQITELRNEEHVEGAAVTIPLSAIEEAIHFNGDSFLFQFKTKEDSDIHKEKIKKVPVWVELHHVFAMLLSSEVGLRLNTTQIGKPIRLDAYTSNMCLQSWGRSAYARALIEVLAEDAPKEELVIAIPLGKDKGHSLATIRIEYEWTPLRCSTCLIFDHTEEKCPKRPKEVTMTVVTNVEVNHSKDVADDGFEVVKKKRNKKNKHKKQVDGVVLNKPSITLHYRRVDKGNSTKQSGSYIANTSKEDGKSAATSTQSKNVRLENSFSTLNDDEDNEWKDNTT</sequence>
<organism evidence="2 3">
    <name type="scientific">Tanacetum coccineum</name>
    <dbReference type="NCBI Taxonomy" id="301880"/>
    <lineage>
        <taxon>Eukaryota</taxon>
        <taxon>Viridiplantae</taxon>
        <taxon>Streptophyta</taxon>
        <taxon>Embryophyta</taxon>
        <taxon>Tracheophyta</taxon>
        <taxon>Spermatophyta</taxon>
        <taxon>Magnoliopsida</taxon>
        <taxon>eudicotyledons</taxon>
        <taxon>Gunneridae</taxon>
        <taxon>Pentapetalae</taxon>
        <taxon>asterids</taxon>
        <taxon>campanulids</taxon>
        <taxon>Asterales</taxon>
        <taxon>Asteraceae</taxon>
        <taxon>Asteroideae</taxon>
        <taxon>Anthemideae</taxon>
        <taxon>Anthemidinae</taxon>
        <taxon>Tanacetum</taxon>
    </lineage>
</organism>
<reference evidence="2" key="1">
    <citation type="journal article" date="2022" name="Int. J. Mol. Sci.">
        <title>Draft Genome of Tanacetum Coccineum: Genomic Comparison of Closely Related Tanacetum-Family Plants.</title>
        <authorList>
            <person name="Yamashiro T."/>
            <person name="Shiraishi A."/>
            <person name="Nakayama K."/>
            <person name="Satake H."/>
        </authorList>
    </citation>
    <scope>NUCLEOTIDE SEQUENCE</scope>
</reference>
<dbReference type="GO" id="GO:0008168">
    <property type="term" value="F:methyltransferase activity"/>
    <property type="evidence" value="ECO:0007669"/>
    <property type="project" value="UniProtKB-KW"/>
</dbReference>
<evidence type="ECO:0000313" key="3">
    <source>
        <dbReference type="Proteomes" id="UP001151760"/>
    </source>
</evidence>
<keyword evidence="2" id="KW-0489">Methyltransferase</keyword>
<feature type="compositionally biased region" description="Polar residues" evidence="1">
    <location>
        <begin position="354"/>
        <end position="372"/>
    </location>
</feature>
<keyword evidence="2" id="KW-0808">Transferase</keyword>
<dbReference type="PANTHER" id="PTHR31286:SF99">
    <property type="entry name" value="DUF4283 DOMAIN-CONTAINING PROTEIN"/>
    <property type="match status" value="1"/>
</dbReference>
<evidence type="ECO:0000313" key="2">
    <source>
        <dbReference type="EMBL" id="GJS86829.1"/>
    </source>
</evidence>
<accession>A0ABQ4Z9G7</accession>
<dbReference type="PANTHER" id="PTHR31286">
    <property type="entry name" value="GLYCINE-RICH CELL WALL STRUCTURAL PROTEIN 1.8-LIKE"/>
    <property type="match status" value="1"/>
</dbReference>
<feature type="region of interest" description="Disordered" evidence="1">
    <location>
        <begin position="41"/>
        <end position="61"/>
    </location>
</feature>
<proteinExistence type="predicted"/>
<evidence type="ECO:0000256" key="1">
    <source>
        <dbReference type="SAM" id="MobiDB-lite"/>
    </source>
</evidence>
<keyword evidence="3" id="KW-1185">Reference proteome</keyword>
<feature type="region of interest" description="Disordered" evidence="1">
    <location>
        <begin position="331"/>
        <end position="385"/>
    </location>
</feature>
<reference evidence="2" key="2">
    <citation type="submission" date="2022-01" db="EMBL/GenBank/DDBJ databases">
        <authorList>
            <person name="Yamashiro T."/>
            <person name="Shiraishi A."/>
            <person name="Satake H."/>
            <person name="Nakayama K."/>
        </authorList>
    </citation>
    <scope>NUCLEOTIDE SEQUENCE</scope>
</reference>
<protein>
    <submittedName>
        <fullName evidence="2">Probable methyltransferase PMT28 isoform X1</fullName>
    </submittedName>
</protein>
<dbReference type="EMBL" id="BQNB010011149">
    <property type="protein sequence ID" value="GJS86829.1"/>
    <property type="molecule type" value="Genomic_DNA"/>
</dbReference>
<dbReference type="GO" id="GO:0032259">
    <property type="term" value="P:methylation"/>
    <property type="evidence" value="ECO:0007669"/>
    <property type="project" value="UniProtKB-KW"/>
</dbReference>
<comment type="caution">
    <text evidence="2">The sequence shown here is derived from an EMBL/GenBank/DDBJ whole genome shotgun (WGS) entry which is preliminary data.</text>
</comment>
<feature type="compositionally biased region" description="Polar residues" evidence="1">
    <location>
        <begin position="44"/>
        <end position="54"/>
    </location>
</feature>
<dbReference type="Proteomes" id="UP001151760">
    <property type="component" value="Unassembled WGS sequence"/>
</dbReference>